<proteinExistence type="predicted"/>
<reference evidence="2" key="1">
    <citation type="journal article" date="2020" name="Nat. Commun.">
        <title>Genome sequence of the cluster root forming white lupin.</title>
        <authorList>
            <person name="Hufnagel B."/>
            <person name="Marques A."/>
            <person name="Soriano A."/>
            <person name="Marques L."/>
            <person name="Divol F."/>
            <person name="Doumas P."/>
            <person name="Sallet E."/>
            <person name="Mancinotti D."/>
            <person name="Carrere S."/>
            <person name="Marande W."/>
            <person name="Arribat S."/>
            <person name="Keller J."/>
            <person name="Huneau C."/>
            <person name="Blein T."/>
            <person name="Aime D."/>
            <person name="Laguerre M."/>
            <person name="Taylor J."/>
            <person name="Schubert V."/>
            <person name="Nelson M."/>
            <person name="Geu-Flores F."/>
            <person name="Crespi M."/>
            <person name="Gallardo-Guerrero K."/>
            <person name="Delaux P.-M."/>
            <person name="Salse J."/>
            <person name="Berges H."/>
            <person name="Guyot R."/>
            <person name="Gouzy J."/>
            <person name="Peret B."/>
        </authorList>
    </citation>
    <scope>NUCLEOTIDE SEQUENCE [LARGE SCALE GENOMIC DNA]</scope>
    <source>
        <strain evidence="2">cv. Amiga</strain>
    </source>
</reference>
<dbReference type="EMBL" id="WOCE01000023">
    <property type="protein sequence ID" value="KAE9587649.1"/>
    <property type="molecule type" value="Genomic_DNA"/>
</dbReference>
<organism evidence="1 2">
    <name type="scientific">Lupinus albus</name>
    <name type="common">White lupine</name>
    <name type="synonym">Lupinus termis</name>
    <dbReference type="NCBI Taxonomy" id="3870"/>
    <lineage>
        <taxon>Eukaryota</taxon>
        <taxon>Viridiplantae</taxon>
        <taxon>Streptophyta</taxon>
        <taxon>Embryophyta</taxon>
        <taxon>Tracheophyta</taxon>
        <taxon>Spermatophyta</taxon>
        <taxon>Magnoliopsida</taxon>
        <taxon>eudicotyledons</taxon>
        <taxon>Gunneridae</taxon>
        <taxon>Pentapetalae</taxon>
        <taxon>rosids</taxon>
        <taxon>fabids</taxon>
        <taxon>Fabales</taxon>
        <taxon>Fabaceae</taxon>
        <taxon>Papilionoideae</taxon>
        <taxon>50 kb inversion clade</taxon>
        <taxon>genistoids sensu lato</taxon>
        <taxon>core genistoids</taxon>
        <taxon>Genisteae</taxon>
        <taxon>Lupinus</taxon>
    </lineage>
</organism>
<evidence type="ECO:0000313" key="1">
    <source>
        <dbReference type="EMBL" id="KAE9587649.1"/>
    </source>
</evidence>
<dbReference type="Proteomes" id="UP000447434">
    <property type="component" value="Chromosome 23"/>
</dbReference>
<accession>A0A6A4NJX2</accession>
<keyword evidence="2" id="KW-1185">Reference proteome</keyword>
<comment type="caution">
    <text evidence="1">The sequence shown here is derived from an EMBL/GenBank/DDBJ whole genome shotgun (WGS) entry which is preliminary data.</text>
</comment>
<dbReference type="AlphaFoldDB" id="A0A6A4NJX2"/>
<protein>
    <submittedName>
        <fullName evidence="1">Uncharacterized protein</fullName>
    </submittedName>
</protein>
<evidence type="ECO:0000313" key="2">
    <source>
        <dbReference type="Proteomes" id="UP000447434"/>
    </source>
</evidence>
<name>A0A6A4NJX2_LUPAL</name>
<gene>
    <name evidence="1" type="ORF">Lalb_Chr23g0276161</name>
</gene>
<sequence length="86" mass="10079">MWLETHISGWPAFIVKEKLKCLKVKLKAWNIDSFGCLDQNTDIGDETIDMDIDQILLRKNPLADWWSVVNIKEIKVFIFRNLETSV</sequence>